<sequence length="922" mass="107290">MTHQEQQEILFRESLEAAMSWMKAVQERLRLNDNTQGPRAALEARLRETEKIHQSEHEGHLKFDKVLVAAEVLLQNGNQETRNITHARLKELKALWEETCTYIIHCHSRIEWVWLHWSEYLKAYEEFEMWLVSVCRSLEPEVELQLGVKEKLWQVDNQRVLLSDVQNQALLLERLVDEAAALNNRIQDPSVDQEAQERLHLAYNSIRDKADERLSVLQKMAEEHQMYQRDVLKFQAWLVSKTKELNTLTETEDTAENKLRALQTLDDNVASEERTLQHIEVMAEAVRANTSPGGADVVVEEAEELRLDWQRLRQSLCEAGESLKSSLESQSQYQSRCQRLGEDIGQLRGLLHRLTRDLETGDRIEEQMVGQWRKYMNIRNTLLAEESQVERLKAQLKELFHFSQDSQHLSDDVLAVVKEQQSVKCRAMKLCVESELGLRQVLQDPLHGFSQWSQVVSQVLESSAEVSEFSHVTMLVQNIQRLLKHSLQLQEQLRLMLLKRDLLCSVFGSDSAESLMTALNDTVRKREVLHNQLLQRKARLQGLISRTKDFGDACKSIRNKLTLLRERLISADSLQPDILAKKSQSDQQRVIKKDLEDCEDHITALETLVSSSSANRTQFERLYGDWRNLYKSIRVKVKESEESIGGHESFHVSLLNVEKWLMIMRQKLESYRSSTGEWSLDNRQQEAERALGEFPEKELQLHQTEVQGQGVLERTSEEGRVHILRDMKHLRESWMALHDLSLNLFRYTTLIRARCKTHRIRYRTQERLFIPDQDDYVGATLSAGDYEDRRREFEAWLQKENDTLSGILSTEGLLSTKELKIRQNTLMTLRSSVDWGQEQFQLLLMAWAVAGARADRGAEDVGMEEIRYRWMLYKSKLKDVGDLKALLNVKVNNTVQILYCASKMAPYLFPFYSALFLTRTYS</sequence>
<keyword evidence="9" id="KW-1185">Reference proteome</keyword>
<evidence type="ECO:0000256" key="2">
    <source>
        <dbReference type="ARBA" id="ARBA00022692"/>
    </source>
</evidence>
<keyword evidence="5" id="KW-0472">Membrane</keyword>
<evidence type="ECO:0000313" key="9">
    <source>
        <dbReference type="Proteomes" id="UP000694395"/>
    </source>
</evidence>
<dbReference type="Pfam" id="PF25804">
    <property type="entry name" value="SYNE3"/>
    <property type="match status" value="1"/>
</dbReference>
<organism evidence="8 9">
    <name type="scientific">Oncorhynchus mykiss</name>
    <name type="common">Rainbow trout</name>
    <name type="synonym">Salmo gairdneri</name>
    <dbReference type="NCBI Taxonomy" id="8022"/>
    <lineage>
        <taxon>Eukaryota</taxon>
        <taxon>Metazoa</taxon>
        <taxon>Chordata</taxon>
        <taxon>Craniata</taxon>
        <taxon>Vertebrata</taxon>
        <taxon>Euteleostomi</taxon>
        <taxon>Actinopterygii</taxon>
        <taxon>Neopterygii</taxon>
        <taxon>Teleostei</taxon>
        <taxon>Protacanthopterygii</taxon>
        <taxon>Salmoniformes</taxon>
        <taxon>Salmonidae</taxon>
        <taxon>Salmoninae</taxon>
        <taxon>Oncorhynchus</taxon>
    </lineage>
</organism>
<name>A0A8C7RJ31_ONCMY</name>
<feature type="domain" description="Nesprin-1/3 spectrin repeats region" evidence="6">
    <location>
        <begin position="329"/>
        <end position="435"/>
    </location>
</feature>
<evidence type="ECO:0000313" key="8">
    <source>
        <dbReference type="Ensembl" id="ENSOMYP00000052540.2"/>
    </source>
</evidence>
<evidence type="ECO:0000259" key="6">
    <source>
        <dbReference type="Pfam" id="PF25803"/>
    </source>
</evidence>
<dbReference type="InterPro" id="IPR057933">
    <property type="entry name" value="SYNE3_dom"/>
</dbReference>
<dbReference type="GO" id="GO:0051015">
    <property type="term" value="F:actin filament binding"/>
    <property type="evidence" value="ECO:0007669"/>
    <property type="project" value="TreeGrafter"/>
</dbReference>
<dbReference type="InterPro" id="IPR018159">
    <property type="entry name" value="Spectrin/alpha-actinin"/>
</dbReference>
<protein>
    <recommendedName>
        <fullName evidence="10">KASH domain-containing protein</fullName>
    </recommendedName>
</protein>
<evidence type="ECO:0000256" key="5">
    <source>
        <dbReference type="ARBA" id="ARBA00023136"/>
    </source>
</evidence>
<evidence type="ECO:0000259" key="7">
    <source>
        <dbReference type="Pfam" id="PF25804"/>
    </source>
</evidence>
<dbReference type="SMART" id="SM00150">
    <property type="entry name" value="SPEC"/>
    <property type="match status" value="1"/>
</dbReference>
<reference evidence="8" key="3">
    <citation type="submission" date="2025-09" db="UniProtKB">
        <authorList>
            <consortium name="Ensembl"/>
        </authorList>
    </citation>
    <scope>IDENTIFICATION</scope>
</reference>
<dbReference type="GO" id="GO:0005737">
    <property type="term" value="C:cytoplasm"/>
    <property type="evidence" value="ECO:0007669"/>
    <property type="project" value="TreeGrafter"/>
</dbReference>
<dbReference type="GO" id="GO:0034993">
    <property type="term" value="C:meiotic nuclear membrane microtubule tethering complex"/>
    <property type="evidence" value="ECO:0007669"/>
    <property type="project" value="TreeGrafter"/>
</dbReference>
<dbReference type="PANTHER" id="PTHR47535:SF2">
    <property type="entry name" value="NESPRIN-3"/>
    <property type="match status" value="1"/>
</dbReference>
<dbReference type="Ensembl" id="ENSOMYT00000057147.2">
    <property type="protein sequence ID" value="ENSOMYP00000052540.2"/>
    <property type="gene ID" value="ENSOMYG00000024035.2"/>
</dbReference>
<dbReference type="Proteomes" id="UP000694395">
    <property type="component" value="Chromosome 25"/>
</dbReference>
<dbReference type="GO" id="GO:0007097">
    <property type="term" value="P:nuclear migration"/>
    <property type="evidence" value="ECO:0007669"/>
    <property type="project" value="TreeGrafter"/>
</dbReference>
<dbReference type="GeneTree" id="ENSGT00440000039367"/>
<evidence type="ECO:0000256" key="1">
    <source>
        <dbReference type="ARBA" id="ARBA00004370"/>
    </source>
</evidence>
<dbReference type="GO" id="GO:0005640">
    <property type="term" value="C:nuclear outer membrane"/>
    <property type="evidence" value="ECO:0007669"/>
    <property type="project" value="TreeGrafter"/>
</dbReference>
<comment type="subcellular location">
    <subcellularLocation>
        <location evidence="1">Membrane</location>
    </subcellularLocation>
</comment>
<dbReference type="SUPFAM" id="SSF46966">
    <property type="entry name" value="Spectrin repeat"/>
    <property type="match status" value="3"/>
</dbReference>
<dbReference type="Pfam" id="PF25803">
    <property type="entry name" value="Spectrin_SYNE1_2"/>
    <property type="match status" value="1"/>
</dbReference>
<evidence type="ECO:0000256" key="3">
    <source>
        <dbReference type="ARBA" id="ARBA00022737"/>
    </source>
</evidence>
<keyword evidence="3" id="KW-0677">Repeat</keyword>
<feature type="domain" description="Nesprin-3" evidence="7">
    <location>
        <begin position="791"/>
        <end position="878"/>
    </location>
</feature>
<dbReference type="PANTHER" id="PTHR47535">
    <property type="entry name" value="MUSCLE-SPECIFIC PROTEIN 300 KDA, ISOFORM G"/>
    <property type="match status" value="1"/>
</dbReference>
<accession>A0A8C7RJ31</accession>
<reference evidence="8" key="1">
    <citation type="submission" date="2020-07" db="EMBL/GenBank/DDBJ databases">
        <title>A long reads based de novo assembly of the rainbow trout Arlee double haploid line genome.</title>
        <authorList>
            <person name="Gao G."/>
            <person name="Palti Y."/>
        </authorList>
    </citation>
    <scope>NUCLEOTIDE SEQUENCE [LARGE SCALE GENOMIC DNA]</scope>
</reference>
<dbReference type="AlphaFoldDB" id="A0A8C7RJ31"/>
<reference evidence="8" key="2">
    <citation type="submission" date="2025-08" db="UniProtKB">
        <authorList>
            <consortium name="Ensembl"/>
        </authorList>
    </citation>
    <scope>IDENTIFICATION</scope>
</reference>
<dbReference type="InterPro" id="IPR057932">
    <property type="entry name" value="Spectrin_SYNE1_3"/>
</dbReference>
<evidence type="ECO:0008006" key="10">
    <source>
        <dbReference type="Google" id="ProtNLM"/>
    </source>
</evidence>
<dbReference type="InterPro" id="IPR052403">
    <property type="entry name" value="LINC-complex_assoc"/>
</dbReference>
<keyword evidence="4" id="KW-1133">Transmembrane helix</keyword>
<evidence type="ECO:0000256" key="4">
    <source>
        <dbReference type="ARBA" id="ARBA00022989"/>
    </source>
</evidence>
<dbReference type="Gene3D" id="1.20.58.60">
    <property type="match status" value="3"/>
</dbReference>
<keyword evidence="2" id="KW-0812">Transmembrane</keyword>
<proteinExistence type="predicted"/>